<protein>
    <submittedName>
        <fullName evidence="3">Uncharacterized protein</fullName>
    </submittedName>
</protein>
<keyword evidence="4" id="KW-1185">Reference proteome</keyword>
<evidence type="ECO:0000256" key="1">
    <source>
        <dbReference type="SAM" id="MobiDB-lite"/>
    </source>
</evidence>
<evidence type="ECO:0000313" key="3">
    <source>
        <dbReference type="EMBL" id="RLP83785.1"/>
    </source>
</evidence>
<dbReference type="Proteomes" id="UP000269438">
    <property type="component" value="Unassembled WGS sequence"/>
</dbReference>
<dbReference type="RefSeq" id="WP_121687445.1">
    <property type="nucleotide sequence ID" value="NZ_RCUY01000002.1"/>
</dbReference>
<dbReference type="OrthoDB" id="9880958at2"/>
<gene>
    <name evidence="3" type="ORF">D9V34_02960</name>
</gene>
<evidence type="ECO:0000313" key="4">
    <source>
        <dbReference type="Proteomes" id="UP000269438"/>
    </source>
</evidence>
<comment type="caution">
    <text evidence="3">The sequence shown here is derived from an EMBL/GenBank/DDBJ whole genome shotgun (WGS) entry which is preliminary data.</text>
</comment>
<proteinExistence type="predicted"/>
<reference evidence="3 4" key="1">
    <citation type="submission" date="2018-10" db="EMBL/GenBank/DDBJ databases">
        <authorList>
            <person name="Li J."/>
        </authorList>
    </citation>
    <scope>NUCLEOTIDE SEQUENCE [LARGE SCALE GENOMIC DNA]</scope>
    <source>
        <strain evidence="3 4">JCM 11654</strain>
    </source>
</reference>
<evidence type="ECO:0000256" key="2">
    <source>
        <dbReference type="SAM" id="Phobius"/>
    </source>
</evidence>
<feature type="region of interest" description="Disordered" evidence="1">
    <location>
        <begin position="88"/>
        <end position="111"/>
    </location>
</feature>
<dbReference type="EMBL" id="RCUY01000002">
    <property type="protein sequence ID" value="RLP83785.1"/>
    <property type="molecule type" value="Genomic_DNA"/>
</dbReference>
<feature type="compositionally biased region" description="Polar residues" evidence="1">
    <location>
        <begin position="102"/>
        <end position="111"/>
    </location>
</feature>
<organism evidence="3 4">
    <name type="scientific">Mycetocola lacteus</name>
    <dbReference type="NCBI Taxonomy" id="76637"/>
    <lineage>
        <taxon>Bacteria</taxon>
        <taxon>Bacillati</taxon>
        <taxon>Actinomycetota</taxon>
        <taxon>Actinomycetes</taxon>
        <taxon>Micrococcales</taxon>
        <taxon>Microbacteriaceae</taxon>
        <taxon>Mycetocola</taxon>
    </lineage>
</organism>
<dbReference type="AlphaFoldDB" id="A0A3L7AUU1"/>
<keyword evidence="2" id="KW-1133">Transmembrane helix</keyword>
<keyword evidence="2" id="KW-0472">Membrane</keyword>
<name>A0A3L7AUU1_9MICO</name>
<keyword evidence="2" id="KW-0812">Transmembrane</keyword>
<accession>A0A3L7AUU1</accession>
<feature type="transmembrane region" description="Helical" evidence="2">
    <location>
        <begin position="26"/>
        <end position="46"/>
    </location>
</feature>
<sequence>MSLSAWLFPATQPTPAGRPPSARRNLILLGIAVIVVLGIALSPLIARTVTGTIPLRAEEVVGTWNAAEGGGVLLFRADRTLTAKNVAKLPGPGPEGGDPATATGSWTFTPGENRDLTLTNDRPDTRPLNLQTHVVWGEVRITYNCGIDFERLCEFRRG</sequence>